<accession>A0AAV2SS82</accession>
<name>A0AAV2SS82_MEGNR</name>
<gene>
    <name evidence="6" type="ORF">MNOR_LOCUS40122</name>
</gene>
<evidence type="ECO:0000256" key="3">
    <source>
        <dbReference type="ARBA" id="ARBA00022989"/>
    </source>
</evidence>
<keyword evidence="4 5" id="KW-0472">Membrane</keyword>
<keyword evidence="3 5" id="KW-1133">Transmembrane helix</keyword>
<dbReference type="GO" id="GO:0022857">
    <property type="term" value="F:transmembrane transporter activity"/>
    <property type="evidence" value="ECO:0007669"/>
    <property type="project" value="TreeGrafter"/>
</dbReference>
<sequence>MSSPEETISPPSWKDQGYVPMRYVVMMMTFLATMLMYMMRLNINFGIVAMVKPMNNSISTNSTDDDPCGFGDLDEDDQEDYAGDFEWDQWTQGLILGSFFWGYIWTQAPGWLYIPLSAVRSWPKGSMGGRIIITLF</sequence>
<evidence type="ECO:0000256" key="1">
    <source>
        <dbReference type="ARBA" id="ARBA00004141"/>
    </source>
</evidence>
<dbReference type="Proteomes" id="UP001497623">
    <property type="component" value="Unassembled WGS sequence"/>
</dbReference>
<dbReference type="InterPro" id="IPR036259">
    <property type="entry name" value="MFS_trans_sf"/>
</dbReference>
<reference evidence="6 7" key="1">
    <citation type="submission" date="2024-05" db="EMBL/GenBank/DDBJ databases">
        <authorList>
            <person name="Wallberg A."/>
        </authorList>
    </citation>
    <scope>NUCLEOTIDE SEQUENCE [LARGE SCALE GENOMIC DNA]</scope>
</reference>
<evidence type="ECO:0000256" key="5">
    <source>
        <dbReference type="SAM" id="Phobius"/>
    </source>
</evidence>
<feature type="non-terminal residue" evidence="6">
    <location>
        <position position="136"/>
    </location>
</feature>
<evidence type="ECO:0000313" key="7">
    <source>
        <dbReference type="Proteomes" id="UP001497623"/>
    </source>
</evidence>
<dbReference type="SUPFAM" id="SSF103473">
    <property type="entry name" value="MFS general substrate transporter"/>
    <property type="match status" value="1"/>
</dbReference>
<dbReference type="GO" id="GO:0016020">
    <property type="term" value="C:membrane"/>
    <property type="evidence" value="ECO:0007669"/>
    <property type="project" value="UniProtKB-SubCell"/>
</dbReference>
<comment type="caution">
    <text evidence="6">The sequence shown here is derived from an EMBL/GenBank/DDBJ whole genome shotgun (WGS) entry which is preliminary data.</text>
</comment>
<dbReference type="AlphaFoldDB" id="A0AAV2SS82"/>
<protein>
    <submittedName>
        <fullName evidence="6">Uncharacterized protein</fullName>
    </submittedName>
</protein>
<organism evidence="6 7">
    <name type="scientific">Meganyctiphanes norvegica</name>
    <name type="common">Northern krill</name>
    <name type="synonym">Thysanopoda norvegica</name>
    <dbReference type="NCBI Taxonomy" id="48144"/>
    <lineage>
        <taxon>Eukaryota</taxon>
        <taxon>Metazoa</taxon>
        <taxon>Ecdysozoa</taxon>
        <taxon>Arthropoda</taxon>
        <taxon>Crustacea</taxon>
        <taxon>Multicrustacea</taxon>
        <taxon>Malacostraca</taxon>
        <taxon>Eumalacostraca</taxon>
        <taxon>Eucarida</taxon>
        <taxon>Euphausiacea</taxon>
        <taxon>Euphausiidae</taxon>
        <taxon>Meganyctiphanes</taxon>
    </lineage>
</organism>
<evidence type="ECO:0000256" key="4">
    <source>
        <dbReference type="ARBA" id="ARBA00023136"/>
    </source>
</evidence>
<keyword evidence="2 5" id="KW-0812">Transmembrane</keyword>
<dbReference type="InterPro" id="IPR050382">
    <property type="entry name" value="MFS_Na/Anion_cotransporter"/>
</dbReference>
<feature type="transmembrane region" description="Helical" evidence="5">
    <location>
        <begin position="20"/>
        <end position="38"/>
    </location>
</feature>
<dbReference type="PANTHER" id="PTHR11662">
    <property type="entry name" value="SOLUTE CARRIER FAMILY 17"/>
    <property type="match status" value="1"/>
</dbReference>
<keyword evidence="7" id="KW-1185">Reference proteome</keyword>
<proteinExistence type="predicted"/>
<dbReference type="PANTHER" id="PTHR11662:SF399">
    <property type="entry name" value="FI19708P1-RELATED"/>
    <property type="match status" value="1"/>
</dbReference>
<dbReference type="GO" id="GO:0006820">
    <property type="term" value="P:monoatomic anion transport"/>
    <property type="evidence" value="ECO:0007669"/>
    <property type="project" value="TreeGrafter"/>
</dbReference>
<evidence type="ECO:0000256" key="2">
    <source>
        <dbReference type="ARBA" id="ARBA00022692"/>
    </source>
</evidence>
<dbReference type="EMBL" id="CAXKWB010115920">
    <property type="protein sequence ID" value="CAL4235814.1"/>
    <property type="molecule type" value="Genomic_DNA"/>
</dbReference>
<comment type="subcellular location">
    <subcellularLocation>
        <location evidence="1">Membrane</location>
        <topology evidence="1">Multi-pass membrane protein</topology>
    </subcellularLocation>
</comment>
<evidence type="ECO:0000313" key="6">
    <source>
        <dbReference type="EMBL" id="CAL4235814.1"/>
    </source>
</evidence>